<protein>
    <submittedName>
        <fullName evidence="3">Uncharacterized protein</fullName>
    </submittedName>
</protein>
<evidence type="ECO:0000256" key="1">
    <source>
        <dbReference type="SAM" id="Coils"/>
    </source>
</evidence>
<dbReference type="KEGG" id="crq:GCK72_018305"/>
<comment type="caution">
    <text evidence="3">The sequence shown here is derived from an EMBL/GenBank/DDBJ whole genome shotgun (WGS) entry which is preliminary data.</text>
</comment>
<dbReference type="EMBL" id="WUAV01000005">
    <property type="protein sequence ID" value="KAF1751751.1"/>
    <property type="molecule type" value="Genomic_DNA"/>
</dbReference>
<dbReference type="RefSeq" id="XP_053581397.1">
    <property type="nucleotide sequence ID" value="XM_053732484.1"/>
</dbReference>
<name>A0A6A5GAE4_CAERE</name>
<gene>
    <name evidence="3" type="ORF">GCK72_018305</name>
</gene>
<evidence type="ECO:0000313" key="3">
    <source>
        <dbReference type="EMBL" id="KAF1751751.1"/>
    </source>
</evidence>
<keyword evidence="1" id="KW-0175">Coiled coil</keyword>
<organism evidence="3 4">
    <name type="scientific">Caenorhabditis remanei</name>
    <name type="common">Caenorhabditis vulgaris</name>
    <dbReference type="NCBI Taxonomy" id="31234"/>
    <lineage>
        <taxon>Eukaryota</taxon>
        <taxon>Metazoa</taxon>
        <taxon>Ecdysozoa</taxon>
        <taxon>Nematoda</taxon>
        <taxon>Chromadorea</taxon>
        <taxon>Rhabditida</taxon>
        <taxon>Rhabditina</taxon>
        <taxon>Rhabditomorpha</taxon>
        <taxon>Rhabditoidea</taxon>
        <taxon>Rhabditidae</taxon>
        <taxon>Peloderinae</taxon>
        <taxon>Caenorhabditis</taxon>
    </lineage>
</organism>
<evidence type="ECO:0000256" key="2">
    <source>
        <dbReference type="SAM" id="MobiDB-lite"/>
    </source>
</evidence>
<feature type="coiled-coil region" evidence="1">
    <location>
        <begin position="81"/>
        <end position="145"/>
    </location>
</feature>
<dbReference type="AlphaFoldDB" id="A0A6A5GAE4"/>
<proteinExistence type="predicted"/>
<dbReference type="Proteomes" id="UP000483820">
    <property type="component" value="Chromosome V"/>
</dbReference>
<feature type="region of interest" description="Disordered" evidence="2">
    <location>
        <begin position="1"/>
        <end position="36"/>
    </location>
</feature>
<sequence length="331" mass="38348">MVLPDRTQQTDDTGAMSSSGQQEVNESSEQNDGVVSAELRNLTIPALDEKYKETIKTITTEHMLKTESLEKEMKERCDRIDEEYKQECAAMKQDHEKALKEISENLNQERDGRRILVAQLEEQLQQEQRERENQLELEHIRLKKEALDRHLRVENSRDVVGELINILRPVYDVGMSLKKIKIICFYSRVDGFAVPPGELDQNFRIIQEIVESFHLHVVNYWKFMKNTSYTTAQFSETCSKLIEEITSTMKSEELISIYERVPRAIESGQELGKFDEVLEKHSKGVDELVSSVERGIEKLISEHIFSFTNILAESSIPQLRDNNEERLPDVS</sequence>
<dbReference type="CTD" id="78776656"/>
<evidence type="ECO:0000313" key="4">
    <source>
        <dbReference type="Proteomes" id="UP000483820"/>
    </source>
</evidence>
<dbReference type="GeneID" id="78776656"/>
<accession>A0A6A5GAE4</accession>
<feature type="compositionally biased region" description="Polar residues" evidence="2">
    <location>
        <begin position="1"/>
        <end position="33"/>
    </location>
</feature>
<reference evidence="3 4" key="1">
    <citation type="submission" date="2019-12" db="EMBL/GenBank/DDBJ databases">
        <title>Chromosome-level assembly of the Caenorhabditis remanei genome.</title>
        <authorList>
            <person name="Teterina A.A."/>
            <person name="Willis J.H."/>
            <person name="Phillips P.C."/>
        </authorList>
    </citation>
    <scope>NUCLEOTIDE SEQUENCE [LARGE SCALE GENOMIC DNA]</scope>
    <source>
        <strain evidence="3 4">PX506</strain>
        <tissue evidence="3">Whole organism</tissue>
    </source>
</reference>